<dbReference type="InterPro" id="IPR025867">
    <property type="entry name" value="MnmE_helical"/>
</dbReference>
<feature type="domain" description="MnmE helical" evidence="10">
    <location>
        <begin position="121"/>
        <end position="424"/>
    </location>
</feature>
<keyword evidence="7" id="KW-0479">Metal-binding</keyword>
<feature type="binding site" evidence="7">
    <location>
        <position position="244"/>
    </location>
    <ligand>
        <name>K(+)</name>
        <dbReference type="ChEBI" id="CHEBI:29103"/>
    </ligand>
</feature>
<dbReference type="SUPFAM" id="SSF116878">
    <property type="entry name" value="TrmE connector domain"/>
    <property type="match status" value="1"/>
</dbReference>
<evidence type="ECO:0000313" key="11">
    <source>
        <dbReference type="EMBL" id="EBA08538.1"/>
    </source>
</evidence>
<feature type="binding site" evidence="7">
    <location>
        <position position="248"/>
    </location>
    <ligand>
        <name>Mg(2+)</name>
        <dbReference type="ChEBI" id="CHEBI:18420"/>
    </ligand>
</feature>
<comment type="subcellular location">
    <subcellularLocation>
        <location evidence="7">Cytoplasm</location>
    </subcellularLocation>
</comment>
<dbReference type="HAMAP" id="MF_00379">
    <property type="entry name" value="GTPase_MnmE"/>
    <property type="match status" value="1"/>
</dbReference>
<dbReference type="InterPro" id="IPR027368">
    <property type="entry name" value="MnmE_dom2"/>
</dbReference>
<feature type="binding site" evidence="7">
    <location>
        <begin position="223"/>
        <end position="228"/>
    </location>
    <ligand>
        <name>GTP</name>
        <dbReference type="ChEBI" id="CHEBI:37565"/>
    </ligand>
</feature>
<dbReference type="FunFam" id="3.30.1360.120:FF:000007">
    <property type="entry name" value="tRNA modification GTPase GTPBP3, mitochondrial"/>
    <property type="match status" value="1"/>
</dbReference>
<feature type="binding site" evidence="7">
    <location>
        <position position="227"/>
    </location>
    <ligand>
        <name>Mg(2+)</name>
        <dbReference type="ChEBI" id="CHEBI:18420"/>
    </ligand>
</feature>
<dbReference type="InterPro" id="IPR031168">
    <property type="entry name" value="G_TrmE"/>
</dbReference>
<evidence type="ECO:0000259" key="9">
    <source>
        <dbReference type="Pfam" id="PF10396"/>
    </source>
</evidence>
<comment type="similarity">
    <text evidence="1 7">Belongs to the TRAFAC class TrmE-Era-EngA-EngB-Septin-like GTPase superfamily. TrmE GTPase family.</text>
</comment>
<evidence type="ECO:0000313" key="12">
    <source>
        <dbReference type="Proteomes" id="UP000005713"/>
    </source>
</evidence>
<feature type="binding site" evidence="7">
    <location>
        <begin position="267"/>
        <end position="270"/>
    </location>
    <ligand>
        <name>GTP</name>
        <dbReference type="ChEBI" id="CHEBI:37565"/>
    </ligand>
</feature>
<dbReference type="SUPFAM" id="SSF103025">
    <property type="entry name" value="Folate-binding domain"/>
    <property type="match status" value="1"/>
</dbReference>
<comment type="caution">
    <text evidence="7">Lacks conserved residue(s) required for the propagation of feature annotation.</text>
</comment>
<dbReference type="EC" id="3.6.-.-" evidence="7"/>
<feature type="binding site" evidence="7">
    <location>
        <position position="247"/>
    </location>
    <ligand>
        <name>K(+)</name>
        <dbReference type="ChEBI" id="CHEBI:29103"/>
    </ligand>
</feature>
<keyword evidence="7" id="KW-0460">Magnesium</keyword>
<dbReference type="GO" id="GO:0002098">
    <property type="term" value="P:tRNA wobble uridine modification"/>
    <property type="evidence" value="ECO:0007669"/>
    <property type="project" value="TreeGrafter"/>
</dbReference>
<keyword evidence="4 7" id="KW-0378">Hydrolase</keyword>
<keyword evidence="5 7" id="KW-0630">Potassium</keyword>
<evidence type="ECO:0000256" key="6">
    <source>
        <dbReference type="ARBA" id="ARBA00023134"/>
    </source>
</evidence>
<dbReference type="eggNOG" id="COG0486">
    <property type="taxonomic scope" value="Bacteria"/>
</dbReference>
<dbReference type="InterPro" id="IPR006073">
    <property type="entry name" value="GTP-bd"/>
</dbReference>
<dbReference type="Gene3D" id="1.20.120.430">
    <property type="entry name" value="tRNA modification GTPase MnmE domain 2"/>
    <property type="match status" value="1"/>
</dbReference>
<dbReference type="RefSeq" id="WP_005858488.1">
    <property type="nucleotide sequence ID" value="NZ_AAYA01000005.1"/>
</dbReference>
<dbReference type="CDD" id="cd04164">
    <property type="entry name" value="trmE"/>
    <property type="match status" value="1"/>
</dbReference>
<dbReference type="GO" id="GO:0005525">
    <property type="term" value="F:GTP binding"/>
    <property type="evidence" value="ECO:0007669"/>
    <property type="project" value="UniProtKB-UniRule"/>
</dbReference>
<comment type="caution">
    <text evidence="11">The sequence shown here is derived from an EMBL/GenBank/DDBJ whole genome shotgun (WGS) entry which is preliminary data.</text>
</comment>
<sequence length="427" mass="45956">MDTIFALASAPGRSGVAVVRVSGDRSWEAVKALAGSVPEPRRMVLRTLRDTSGAHVDKAMVVVFAAGASFTGEESAEFHLHGSIAVVRAILLELSLLEGCRPAQPGEFTRRALENGCMDFTQVEALADLIEAETEGQRKQALAVLSGALSGRVSEWRQKLVRAASLLEVTIDFVDEDVPVDVAGEVVGLLKDVLSDIQAELRGLDAAERVRMGFEVAIVGPPNAGKSTLLNNLAGRDAAITSEIAGTTRDVIEVRMDVGGLPVTFLDTAGLRETEDPVERLGIDLARRRAEAADLRVHLVERGGQPEIGVRSGDVVRWAKDDSGSLDDGLSGRTGYGVARVLSEIAEELLERTAGMSLTSRERHRDSLVRSQMFLERAVSGLESGMSEVDILSEDIRLGIRQLEILVGRVEVEHLLDEIFSSFCIGK</sequence>
<feature type="domain" description="G" evidence="8">
    <location>
        <begin position="215"/>
        <end position="302"/>
    </location>
</feature>
<dbReference type="Proteomes" id="UP000005713">
    <property type="component" value="Unassembled WGS sequence"/>
</dbReference>
<feature type="binding site" evidence="7">
    <location>
        <position position="223"/>
    </location>
    <ligand>
        <name>K(+)</name>
        <dbReference type="ChEBI" id="CHEBI:29103"/>
    </ligand>
</feature>
<evidence type="ECO:0000256" key="4">
    <source>
        <dbReference type="ARBA" id="ARBA00022801"/>
    </source>
</evidence>
<dbReference type="NCBIfam" id="NF003661">
    <property type="entry name" value="PRK05291.1-3"/>
    <property type="match status" value="1"/>
</dbReference>
<accession>A3K2X9</accession>
<comment type="cofactor">
    <cofactor evidence="7">
        <name>K(+)</name>
        <dbReference type="ChEBI" id="CHEBI:29103"/>
    </cofactor>
    <text evidence="7">Binds 1 potassium ion per subunit.</text>
</comment>
<dbReference type="AlphaFoldDB" id="A3K2X9"/>
<evidence type="ECO:0000256" key="7">
    <source>
        <dbReference type="HAMAP-Rule" id="MF_00379"/>
    </source>
</evidence>
<dbReference type="Pfam" id="PF12631">
    <property type="entry name" value="MnmE_helical"/>
    <property type="match status" value="1"/>
</dbReference>
<name>A3K2X9_SAGS3</name>
<evidence type="ECO:0000256" key="3">
    <source>
        <dbReference type="ARBA" id="ARBA00022741"/>
    </source>
</evidence>
<gene>
    <name evidence="7" type="primary">mnmE</name>
    <name evidence="7" type="synonym">trmE</name>
    <name evidence="11" type="ORF">SSE37_17038</name>
</gene>
<dbReference type="PANTHER" id="PTHR42714">
    <property type="entry name" value="TRNA MODIFICATION GTPASE GTPBP3"/>
    <property type="match status" value="1"/>
</dbReference>
<proteinExistence type="inferred from homology"/>
<dbReference type="Pfam" id="PF10396">
    <property type="entry name" value="TrmE_N"/>
    <property type="match status" value="1"/>
</dbReference>
<dbReference type="GO" id="GO:0030488">
    <property type="term" value="P:tRNA methylation"/>
    <property type="evidence" value="ECO:0007669"/>
    <property type="project" value="TreeGrafter"/>
</dbReference>
<feature type="binding site" evidence="7">
    <location>
        <position position="242"/>
    </location>
    <ligand>
        <name>K(+)</name>
        <dbReference type="ChEBI" id="CHEBI:29103"/>
    </ligand>
</feature>
<keyword evidence="6 7" id="KW-0342">GTP-binding</keyword>
<comment type="function">
    <text evidence="7">Exhibits a very high intrinsic GTPase hydrolysis rate. Involved in the addition of a carboxymethylaminomethyl (cmnm) group at the wobble position (U34) of certain tRNAs, forming tRNA-cmnm(5)s(2)U34.</text>
</comment>
<dbReference type="CDD" id="cd14858">
    <property type="entry name" value="TrmE_N"/>
    <property type="match status" value="1"/>
</dbReference>
<keyword evidence="7" id="KW-0963">Cytoplasm</keyword>
<dbReference type="GO" id="GO:0005737">
    <property type="term" value="C:cytoplasm"/>
    <property type="evidence" value="ECO:0007669"/>
    <property type="project" value="UniProtKB-SubCell"/>
</dbReference>
<feature type="domain" description="GTP-binding protein TrmE N-terminal" evidence="9">
    <location>
        <begin position="3"/>
        <end position="116"/>
    </location>
</feature>
<dbReference type="InterPro" id="IPR004520">
    <property type="entry name" value="GTPase_MnmE"/>
</dbReference>
<dbReference type="InterPro" id="IPR018948">
    <property type="entry name" value="GTP-bd_TrmE_N"/>
</dbReference>
<dbReference type="Gene3D" id="3.30.1360.120">
    <property type="entry name" value="Probable tRNA modification gtpase trme, domain 1"/>
    <property type="match status" value="1"/>
</dbReference>
<evidence type="ECO:0000256" key="2">
    <source>
        <dbReference type="ARBA" id="ARBA00022694"/>
    </source>
</evidence>
<evidence type="ECO:0000256" key="5">
    <source>
        <dbReference type="ARBA" id="ARBA00022958"/>
    </source>
</evidence>
<evidence type="ECO:0000259" key="10">
    <source>
        <dbReference type="Pfam" id="PF12631"/>
    </source>
</evidence>
<evidence type="ECO:0000256" key="1">
    <source>
        <dbReference type="ARBA" id="ARBA00011043"/>
    </source>
</evidence>
<dbReference type="PANTHER" id="PTHR42714:SF2">
    <property type="entry name" value="TRNA MODIFICATION GTPASE GTPBP3, MITOCHONDRIAL"/>
    <property type="match status" value="1"/>
</dbReference>
<dbReference type="GO" id="GO:0003924">
    <property type="term" value="F:GTPase activity"/>
    <property type="evidence" value="ECO:0007669"/>
    <property type="project" value="UniProtKB-UniRule"/>
</dbReference>
<comment type="subunit">
    <text evidence="7">Homodimer. Heterotetramer of two MnmE and two MnmG subunits.</text>
</comment>
<evidence type="ECO:0000259" key="8">
    <source>
        <dbReference type="Pfam" id="PF01926"/>
    </source>
</evidence>
<keyword evidence="3 7" id="KW-0547">Nucleotide-binding</keyword>
<dbReference type="EMBL" id="AAYA01000005">
    <property type="protein sequence ID" value="EBA08538.1"/>
    <property type="molecule type" value="Genomic_DNA"/>
</dbReference>
<dbReference type="Pfam" id="PF01926">
    <property type="entry name" value="MMR_HSR1"/>
    <property type="match status" value="1"/>
</dbReference>
<dbReference type="SUPFAM" id="SSF52540">
    <property type="entry name" value="P-loop containing nucleoside triphosphate hydrolases"/>
    <property type="match status" value="1"/>
</dbReference>
<keyword evidence="12" id="KW-1185">Reference proteome</keyword>
<dbReference type="GO" id="GO:0046872">
    <property type="term" value="F:metal ion binding"/>
    <property type="evidence" value="ECO:0007669"/>
    <property type="project" value="UniProtKB-KW"/>
</dbReference>
<dbReference type="Gene3D" id="3.40.50.300">
    <property type="entry name" value="P-loop containing nucleotide triphosphate hydrolases"/>
    <property type="match status" value="1"/>
</dbReference>
<dbReference type="InterPro" id="IPR005225">
    <property type="entry name" value="Small_GTP-bd"/>
</dbReference>
<keyword evidence="2 7" id="KW-0819">tRNA processing</keyword>
<feature type="binding site" evidence="7">
    <location>
        <begin position="242"/>
        <end position="248"/>
    </location>
    <ligand>
        <name>GTP</name>
        <dbReference type="ChEBI" id="CHEBI:37565"/>
    </ligand>
</feature>
<dbReference type="NCBIfam" id="TIGR00231">
    <property type="entry name" value="small_GTP"/>
    <property type="match status" value="1"/>
</dbReference>
<dbReference type="InterPro" id="IPR027266">
    <property type="entry name" value="TrmE/GcvT-like"/>
</dbReference>
<reference evidence="11 12" key="1">
    <citation type="submission" date="2006-06" db="EMBL/GenBank/DDBJ databases">
        <authorList>
            <person name="Moran M.A."/>
            <person name="Ferriera S."/>
            <person name="Johnson J."/>
            <person name="Kravitz S."/>
            <person name="Beeson K."/>
            <person name="Sutton G."/>
            <person name="Rogers Y.-H."/>
            <person name="Friedman R."/>
            <person name="Frazier M."/>
            <person name="Venter J.C."/>
        </authorList>
    </citation>
    <scope>NUCLEOTIDE SEQUENCE [LARGE SCALE GENOMIC DNA]</scope>
    <source>
        <strain evidence="11 12">E-37</strain>
    </source>
</reference>
<dbReference type="InterPro" id="IPR027417">
    <property type="entry name" value="P-loop_NTPase"/>
</dbReference>
<dbReference type="OrthoDB" id="9805918at2"/>
<organism evidence="11 12">
    <name type="scientific">Sagittula stellata (strain ATCC 700073 / DSM 11524 / E-37)</name>
    <dbReference type="NCBI Taxonomy" id="388399"/>
    <lineage>
        <taxon>Bacteria</taxon>
        <taxon>Pseudomonadati</taxon>
        <taxon>Pseudomonadota</taxon>
        <taxon>Alphaproteobacteria</taxon>
        <taxon>Rhodobacterales</taxon>
        <taxon>Roseobacteraceae</taxon>
        <taxon>Sagittula</taxon>
    </lineage>
</organism>
<protein>
    <recommendedName>
        <fullName evidence="7">tRNA modification GTPase MnmE</fullName>
        <ecNumber evidence="7">3.6.-.-</ecNumber>
    </recommendedName>
</protein>